<sequence length="116" mass="13136">MHSNPSFVLSYPASKARLRGYLLATFEKKIKGLVSDRQAPADWFMALSSVDQNPSGRYQRKILICKARTKREKGGCDGGNRSQAAQGSPSQSFQSLQSFQRVQRRKREGRQRWSEG</sequence>
<evidence type="ECO:0000313" key="3">
    <source>
        <dbReference type="EMBL" id="CAL4760394.1"/>
    </source>
</evidence>
<feature type="region of interest" description="Disordered" evidence="1">
    <location>
        <begin position="70"/>
        <end position="116"/>
    </location>
</feature>
<evidence type="ECO:0000313" key="4">
    <source>
        <dbReference type="Proteomes" id="UP001152797"/>
    </source>
</evidence>
<evidence type="ECO:0000256" key="1">
    <source>
        <dbReference type="SAM" id="MobiDB-lite"/>
    </source>
</evidence>
<feature type="compositionally biased region" description="Low complexity" evidence="1">
    <location>
        <begin position="86"/>
        <end position="101"/>
    </location>
</feature>
<accession>A0A9P1BGQ3</accession>
<dbReference type="EMBL" id="CAMXCT030000053">
    <property type="protein sequence ID" value="CAL4760394.1"/>
    <property type="molecule type" value="Genomic_DNA"/>
</dbReference>
<dbReference type="Proteomes" id="UP001152797">
    <property type="component" value="Unassembled WGS sequence"/>
</dbReference>
<dbReference type="AlphaFoldDB" id="A0A9P1BGQ3"/>
<keyword evidence="4" id="KW-1185">Reference proteome</keyword>
<comment type="caution">
    <text evidence="2">The sequence shown here is derived from an EMBL/GenBank/DDBJ whole genome shotgun (WGS) entry which is preliminary data.</text>
</comment>
<dbReference type="EMBL" id="CAMXCT010000053">
    <property type="protein sequence ID" value="CAI3973082.1"/>
    <property type="molecule type" value="Genomic_DNA"/>
</dbReference>
<name>A0A9P1BGQ3_9DINO</name>
<proteinExistence type="predicted"/>
<reference evidence="3 4" key="2">
    <citation type="submission" date="2024-05" db="EMBL/GenBank/DDBJ databases">
        <authorList>
            <person name="Chen Y."/>
            <person name="Shah S."/>
            <person name="Dougan E. K."/>
            <person name="Thang M."/>
            <person name="Chan C."/>
        </authorList>
    </citation>
    <scope>NUCLEOTIDE SEQUENCE [LARGE SCALE GENOMIC DNA]</scope>
</reference>
<dbReference type="EMBL" id="CAMXCT020000053">
    <property type="protein sequence ID" value="CAL1126457.1"/>
    <property type="molecule type" value="Genomic_DNA"/>
</dbReference>
<gene>
    <name evidence="2" type="ORF">C1SCF055_LOCUS1609</name>
</gene>
<evidence type="ECO:0000313" key="2">
    <source>
        <dbReference type="EMBL" id="CAI3973082.1"/>
    </source>
</evidence>
<organism evidence="2">
    <name type="scientific">Cladocopium goreaui</name>
    <dbReference type="NCBI Taxonomy" id="2562237"/>
    <lineage>
        <taxon>Eukaryota</taxon>
        <taxon>Sar</taxon>
        <taxon>Alveolata</taxon>
        <taxon>Dinophyceae</taxon>
        <taxon>Suessiales</taxon>
        <taxon>Symbiodiniaceae</taxon>
        <taxon>Cladocopium</taxon>
    </lineage>
</organism>
<protein>
    <submittedName>
        <fullName evidence="2">Uncharacterized protein</fullName>
    </submittedName>
</protein>
<reference evidence="2" key="1">
    <citation type="submission" date="2022-10" db="EMBL/GenBank/DDBJ databases">
        <authorList>
            <person name="Chen Y."/>
            <person name="Dougan E. K."/>
            <person name="Chan C."/>
            <person name="Rhodes N."/>
            <person name="Thang M."/>
        </authorList>
    </citation>
    <scope>NUCLEOTIDE SEQUENCE</scope>
</reference>